<sequence length="117" mass="12569">MSIDGQTTWLCAPTCGAPLTISLRKSSFDGHATLRGVTFYSFWKGFPMTTGTVKWFNPEKGFGFIAPDDGGADAFVHISAVERAGLPPLREGQKVNYDLVADKRSGKSSASNLTLVP</sequence>
<keyword evidence="2" id="KW-0238">DNA-binding</keyword>
<accession>A8I8L3</accession>
<dbReference type="Proteomes" id="UP000000270">
    <property type="component" value="Chromosome"/>
</dbReference>
<protein>
    <submittedName>
        <fullName evidence="2">Cold-shock DNA-binding domain</fullName>
    </submittedName>
</protein>
<dbReference type="SMART" id="SM00357">
    <property type="entry name" value="CSP"/>
    <property type="match status" value="1"/>
</dbReference>
<feature type="domain" description="CSD" evidence="1">
    <location>
        <begin position="48"/>
        <end position="115"/>
    </location>
</feature>
<dbReference type="InterPro" id="IPR012340">
    <property type="entry name" value="NA-bd_OB-fold"/>
</dbReference>
<evidence type="ECO:0000313" key="2">
    <source>
        <dbReference type="EMBL" id="BAF88674.1"/>
    </source>
</evidence>
<dbReference type="KEGG" id="azc:AZC_2676"/>
<reference evidence="2 3" key="6">
    <citation type="journal article" date="2011" name="Appl. Environ. Microbiol.">
        <title>Involvement of the azorhizobial chromosome partition gene (parA) in the onset of bacteroid differentiation during Sesbania rostrata stem nodule development.</title>
        <authorList>
            <person name="Liu CT."/>
            <person name="Lee KB."/>
            <person name="Wang YS."/>
            <person name="Peng MH."/>
            <person name="Lee KT."/>
            <person name="Suzuki S."/>
            <person name="Suzuki T."/>
            <person name="Oyaizu H."/>
        </authorList>
    </citation>
    <scope>NUCLEOTIDE SEQUENCE [LARGE SCALE GENOMIC DNA]</scope>
    <source>
        <strain evidence="3">ATCC 43989 / DSM 5975 / JCM 20966 / LMG 6465 / NBRC 14845 / NCIMB 13405 / ORS 571</strain>
    </source>
</reference>
<reference evidence="2 3" key="1">
    <citation type="journal article" date="2007" name="Appl. Environ. Microbiol.">
        <title>Rhizobial factors required for stem nodule maturation and maintenance in Sesbania rostrata-Azorhizobium caulinodans ORS571 symbiosis.</title>
        <authorList>
            <person name="Suzuki S."/>
            <person name="Aono T."/>
            <person name="Lee KB."/>
            <person name="Suzuki T."/>
            <person name="Liu CT."/>
            <person name="Miwa H."/>
            <person name="Wakao S."/>
            <person name="Iki T."/>
            <person name="Oyaizu H."/>
        </authorList>
    </citation>
    <scope>NUCLEOTIDE SEQUENCE [LARGE SCALE GENOMIC DNA]</scope>
    <source>
        <strain evidence="3">ATCC 43989 / DSM 5975 / JCM 20966 / LMG 6465 / NBRC 14845 / NCIMB 13405 / ORS 571</strain>
    </source>
</reference>
<dbReference type="HOGENOM" id="CLU_2079916_0_0_5"/>
<dbReference type="eggNOG" id="COG1278">
    <property type="taxonomic scope" value="Bacteria"/>
</dbReference>
<evidence type="ECO:0000259" key="1">
    <source>
        <dbReference type="PROSITE" id="PS51857"/>
    </source>
</evidence>
<dbReference type="GO" id="GO:0003677">
    <property type="term" value="F:DNA binding"/>
    <property type="evidence" value="ECO:0007669"/>
    <property type="project" value="UniProtKB-KW"/>
</dbReference>
<dbReference type="PROSITE" id="PS51857">
    <property type="entry name" value="CSD_2"/>
    <property type="match status" value="1"/>
</dbReference>
<gene>
    <name evidence="2" type="ordered locus">AZC_2676</name>
</gene>
<dbReference type="Gene3D" id="2.40.50.140">
    <property type="entry name" value="Nucleic acid-binding proteins"/>
    <property type="match status" value="1"/>
</dbReference>
<proteinExistence type="predicted"/>
<dbReference type="GO" id="GO:0005829">
    <property type="term" value="C:cytosol"/>
    <property type="evidence" value="ECO:0007669"/>
    <property type="project" value="UniProtKB-ARBA"/>
</dbReference>
<dbReference type="InterPro" id="IPR002059">
    <property type="entry name" value="CSP_DNA-bd"/>
</dbReference>
<evidence type="ECO:0000313" key="3">
    <source>
        <dbReference type="Proteomes" id="UP000000270"/>
    </source>
</evidence>
<reference evidence="2 3" key="3">
    <citation type="journal article" date="2008" name="BMC Genomics">
        <title>The genome of the versatile nitrogen fixer Azorhizobium caulinodans ORS571.</title>
        <authorList>
            <person name="Lee KB."/>
            <person name="Backer P.D."/>
            <person name="Aono T."/>
            <person name="Liu CT."/>
            <person name="Suzuki S."/>
            <person name="Suzuki T."/>
            <person name="Kaneko T."/>
            <person name="Yamada M."/>
            <person name="Tabata S."/>
            <person name="Kupfer D.M."/>
            <person name="Najar F.Z."/>
            <person name="Wiley G.B."/>
            <person name="Roe B."/>
            <person name="Binnewies T.T."/>
            <person name="Ussery D.W."/>
            <person name="D'Haeze W."/>
            <person name="Herder J.D."/>
            <person name="Gevers D."/>
            <person name="Vereecke D."/>
            <person name="Holsters M."/>
            <person name="Oyaizu H."/>
        </authorList>
    </citation>
    <scope>NUCLEOTIDE SEQUENCE [LARGE SCALE GENOMIC DNA]</scope>
    <source>
        <strain evidence="3">ATCC 43989 / DSM 5975 / JCM 20966 / LMG 6465 / NBRC 14845 / NCIMB 13405 / ORS 571</strain>
    </source>
</reference>
<dbReference type="EMBL" id="AP009384">
    <property type="protein sequence ID" value="BAF88674.1"/>
    <property type="molecule type" value="Genomic_DNA"/>
</dbReference>
<dbReference type="PRINTS" id="PR00050">
    <property type="entry name" value="COLDSHOCK"/>
</dbReference>
<dbReference type="CDD" id="cd04458">
    <property type="entry name" value="CSP_CDS"/>
    <property type="match status" value="1"/>
</dbReference>
<dbReference type="SUPFAM" id="SSF50249">
    <property type="entry name" value="Nucleic acid-binding proteins"/>
    <property type="match status" value="1"/>
</dbReference>
<reference evidence="2 3" key="5">
    <citation type="journal article" date="2010" name="Appl. Environ. Microbiol.">
        <title>phrR-like gene praR of Azorhizobium caulinodans ORS571 is essential for symbiosis with Sesbania rostrata and is involved in expression of reb genes.</title>
        <authorList>
            <person name="Akiba N."/>
            <person name="Aono T."/>
            <person name="Toyazaki H."/>
            <person name="Sato S."/>
            <person name="Oyaizu H."/>
        </authorList>
    </citation>
    <scope>NUCLEOTIDE SEQUENCE [LARGE SCALE GENOMIC DNA]</scope>
    <source>
        <strain evidence="3">ATCC 43989 / DSM 5975 / JCM 20966 / LMG 6465 / NBRC 14845 / NCIMB 13405 / ORS 571</strain>
    </source>
</reference>
<name>A8I8L3_AZOC5</name>
<dbReference type="AlphaFoldDB" id="A8I8L3"/>
<dbReference type="Pfam" id="PF00313">
    <property type="entry name" value="CSD"/>
    <property type="match status" value="1"/>
</dbReference>
<reference evidence="2 3" key="4">
    <citation type="journal article" date="2009" name="Appl. Environ. Microbiol.">
        <title>Comparative genome-wide transcriptional profiling of Azorhizobium caulinodans ORS571 grown under free-living and symbiotic conditions.</title>
        <authorList>
            <person name="Tsukada S."/>
            <person name="Aono T."/>
            <person name="Akiba N."/>
            <person name="Lee KB."/>
            <person name="Liu CT."/>
            <person name="Toyazaki H."/>
            <person name="Oyaizu H."/>
        </authorList>
    </citation>
    <scope>NUCLEOTIDE SEQUENCE [LARGE SCALE GENOMIC DNA]</scope>
    <source>
        <strain evidence="3">ATCC 43989 / DSM 5975 / JCM 20966 / LMG 6465 / NBRC 14845 / NCIMB 13405 / ORS 571</strain>
    </source>
</reference>
<dbReference type="InterPro" id="IPR011129">
    <property type="entry name" value="CSD"/>
</dbReference>
<dbReference type="InterPro" id="IPR050181">
    <property type="entry name" value="Cold_shock_domain"/>
</dbReference>
<reference evidence="3" key="2">
    <citation type="submission" date="2007-04" db="EMBL/GenBank/DDBJ databases">
        <title>Complete genome sequence of the nitrogen-fixing bacterium Azorhizobium caulinodans ORS571.</title>
        <authorList>
            <person name="Lee K.B."/>
            <person name="Backer P.D."/>
            <person name="Aono T."/>
            <person name="Liu C.T."/>
            <person name="Suzuki S."/>
            <person name="Suzuki T."/>
            <person name="Kaneko T."/>
            <person name="Yamada M."/>
            <person name="Tabata S."/>
            <person name="Kupfer D.M."/>
            <person name="Najar F.Z."/>
            <person name="Wiley G.B."/>
            <person name="Roe B."/>
            <person name="Binnewies T."/>
            <person name="Ussery D."/>
            <person name="Vereecke D."/>
            <person name="Gevers D."/>
            <person name="Holsters M."/>
            <person name="Oyaizu H."/>
        </authorList>
    </citation>
    <scope>NUCLEOTIDE SEQUENCE [LARGE SCALE GENOMIC DNA]</scope>
    <source>
        <strain evidence="3">ATCC 43989 / DSM 5975 / JCM 20966 / LMG 6465 / NBRC 14845 / NCIMB 13405 / ORS 571</strain>
    </source>
</reference>
<dbReference type="STRING" id="438753.AZC_2676"/>
<keyword evidence="3" id="KW-1185">Reference proteome</keyword>
<organism evidence="2 3">
    <name type="scientific">Azorhizobium caulinodans (strain ATCC 43989 / DSM 5975 / JCM 20966 / LMG 6465 / NBRC 14845 / NCIMB 13405 / ORS 571)</name>
    <dbReference type="NCBI Taxonomy" id="438753"/>
    <lineage>
        <taxon>Bacteria</taxon>
        <taxon>Pseudomonadati</taxon>
        <taxon>Pseudomonadota</taxon>
        <taxon>Alphaproteobacteria</taxon>
        <taxon>Hyphomicrobiales</taxon>
        <taxon>Xanthobacteraceae</taxon>
        <taxon>Azorhizobium</taxon>
    </lineage>
</organism>
<dbReference type="PANTHER" id="PTHR11544">
    <property type="entry name" value="COLD SHOCK DOMAIN CONTAINING PROTEINS"/>
    <property type="match status" value="1"/>
</dbReference>